<name>A0ABU2YX31_9ACTN</name>
<feature type="domain" description="RNA polymerase sigma-70 region 2" evidence="2">
    <location>
        <begin position="26"/>
        <end position="90"/>
    </location>
</feature>
<dbReference type="InterPro" id="IPR007627">
    <property type="entry name" value="RNA_pol_sigma70_r2"/>
</dbReference>
<dbReference type="Proteomes" id="UP001180737">
    <property type="component" value="Unassembled WGS sequence"/>
</dbReference>
<comment type="caution">
    <text evidence="3">The sequence shown here is derived from an EMBL/GenBank/DDBJ whole genome shotgun (WGS) entry which is preliminary data.</text>
</comment>
<sequence length="157" mass="17439">MADLAMPAARRGTPAEQLSERFTAAYSQYLPMVRATIRGRLTASDAHLVDDLAQNTFLAFYSYLSRLDATRDFGGLLRVMARQSISHHFRVMRHTHERPVDVGSWQYADREMGGTGAGYYIPASTGFRTAAITPRPGDSDPDMDEALRRARQTGGAR</sequence>
<feature type="region of interest" description="Disordered" evidence="1">
    <location>
        <begin position="133"/>
        <end position="157"/>
    </location>
</feature>
<dbReference type="EMBL" id="JAVRFJ010000012">
    <property type="protein sequence ID" value="MDT0568887.1"/>
    <property type="molecule type" value="Genomic_DNA"/>
</dbReference>
<protein>
    <submittedName>
        <fullName evidence="3">Sigma factor</fullName>
    </submittedName>
</protein>
<organism evidence="3 4">
    <name type="scientific">Streptomyces gottesmaniae</name>
    <dbReference type="NCBI Taxonomy" id="3075518"/>
    <lineage>
        <taxon>Bacteria</taxon>
        <taxon>Bacillati</taxon>
        <taxon>Actinomycetota</taxon>
        <taxon>Actinomycetes</taxon>
        <taxon>Kitasatosporales</taxon>
        <taxon>Streptomycetaceae</taxon>
        <taxon>Streptomyces</taxon>
    </lineage>
</organism>
<dbReference type="Pfam" id="PF04542">
    <property type="entry name" value="Sigma70_r2"/>
    <property type="match status" value="1"/>
</dbReference>
<keyword evidence="4" id="KW-1185">Reference proteome</keyword>
<evidence type="ECO:0000313" key="3">
    <source>
        <dbReference type="EMBL" id="MDT0568887.1"/>
    </source>
</evidence>
<evidence type="ECO:0000313" key="4">
    <source>
        <dbReference type="Proteomes" id="UP001180737"/>
    </source>
</evidence>
<proteinExistence type="predicted"/>
<dbReference type="InterPro" id="IPR013325">
    <property type="entry name" value="RNA_pol_sigma_r2"/>
</dbReference>
<dbReference type="Gene3D" id="1.10.1740.10">
    <property type="match status" value="1"/>
</dbReference>
<dbReference type="RefSeq" id="WP_033524637.1">
    <property type="nucleotide sequence ID" value="NZ_JAVRFJ010000012.1"/>
</dbReference>
<dbReference type="SUPFAM" id="SSF88946">
    <property type="entry name" value="Sigma2 domain of RNA polymerase sigma factors"/>
    <property type="match status" value="1"/>
</dbReference>
<evidence type="ECO:0000256" key="1">
    <source>
        <dbReference type="SAM" id="MobiDB-lite"/>
    </source>
</evidence>
<accession>A0ABU2YX31</accession>
<evidence type="ECO:0000259" key="2">
    <source>
        <dbReference type="Pfam" id="PF04542"/>
    </source>
</evidence>
<reference evidence="3" key="1">
    <citation type="submission" date="2024-05" db="EMBL/GenBank/DDBJ databases">
        <title>30 novel species of actinomycetes from the DSMZ collection.</title>
        <authorList>
            <person name="Nouioui I."/>
        </authorList>
    </citation>
    <scope>NUCLEOTIDE SEQUENCE</scope>
    <source>
        <strain evidence="3">DSM 3412</strain>
    </source>
</reference>
<gene>
    <name evidence="3" type="ORF">RM704_15650</name>
</gene>